<sequence length="206" mass="23428">MLTTRQEVNGLPHSKNYRNVLLDAFQLYKLPIHISQDYIDPVDGHVHRFQNRCLGSCSLTFGSIVFPLATFYEITESEISEINTRCDGSPDDDAFTPINTTADNTALDGLANYALNTTTKGLPPKKRKRRRMIRYEIIFSVDKGPIHLSPEHTFFALPRDAVTECLTETSKVKTVFICLCFPKNIISYCSRFFLNHVVSLKIHNVL</sequence>
<protein>
    <submittedName>
        <fullName evidence="1">Uncharacterized protein</fullName>
    </submittedName>
</protein>
<dbReference type="Proteomes" id="UP000603453">
    <property type="component" value="Unassembled WGS sequence"/>
</dbReference>
<dbReference type="AlphaFoldDB" id="A0A8H7UVM7"/>
<organism evidence="1 2">
    <name type="scientific">Mucor saturninus</name>
    <dbReference type="NCBI Taxonomy" id="64648"/>
    <lineage>
        <taxon>Eukaryota</taxon>
        <taxon>Fungi</taxon>
        <taxon>Fungi incertae sedis</taxon>
        <taxon>Mucoromycota</taxon>
        <taxon>Mucoromycotina</taxon>
        <taxon>Mucoromycetes</taxon>
        <taxon>Mucorales</taxon>
        <taxon>Mucorineae</taxon>
        <taxon>Mucoraceae</taxon>
        <taxon>Mucor</taxon>
    </lineage>
</organism>
<dbReference type="EMBL" id="JAEPRD010000291">
    <property type="protein sequence ID" value="KAG2192414.1"/>
    <property type="molecule type" value="Genomic_DNA"/>
</dbReference>
<gene>
    <name evidence="1" type="ORF">INT47_007880</name>
</gene>
<evidence type="ECO:0000313" key="1">
    <source>
        <dbReference type="EMBL" id="KAG2192414.1"/>
    </source>
</evidence>
<feature type="non-terminal residue" evidence="1">
    <location>
        <position position="206"/>
    </location>
</feature>
<dbReference type="OrthoDB" id="2162994at2759"/>
<name>A0A8H7UVM7_9FUNG</name>
<accession>A0A8H7UVM7</accession>
<reference evidence="1" key="1">
    <citation type="submission" date="2020-12" db="EMBL/GenBank/DDBJ databases">
        <title>Metabolic potential, ecology and presence of endohyphal bacteria is reflected in genomic diversity of Mucoromycotina.</title>
        <authorList>
            <person name="Muszewska A."/>
            <person name="Okrasinska A."/>
            <person name="Steczkiewicz K."/>
            <person name="Drgas O."/>
            <person name="Orlowska M."/>
            <person name="Perlinska-Lenart U."/>
            <person name="Aleksandrzak-Piekarczyk T."/>
            <person name="Szatraj K."/>
            <person name="Zielenkiewicz U."/>
            <person name="Pilsyk S."/>
            <person name="Malc E."/>
            <person name="Mieczkowski P."/>
            <person name="Kruszewska J.S."/>
            <person name="Biernat P."/>
            <person name="Pawlowska J."/>
        </authorList>
    </citation>
    <scope>NUCLEOTIDE SEQUENCE</scope>
    <source>
        <strain evidence="1">WA0000017839</strain>
    </source>
</reference>
<comment type="caution">
    <text evidence="1">The sequence shown here is derived from an EMBL/GenBank/DDBJ whole genome shotgun (WGS) entry which is preliminary data.</text>
</comment>
<keyword evidence="2" id="KW-1185">Reference proteome</keyword>
<evidence type="ECO:0000313" key="2">
    <source>
        <dbReference type="Proteomes" id="UP000603453"/>
    </source>
</evidence>
<proteinExistence type="predicted"/>